<gene>
    <name evidence="2" type="ORF">COCHEDRAFT_1021040</name>
</gene>
<protein>
    <submittedName>
        <fullName evidence="2">Uncharacterized protein</fullName>
    </submittedName>
</protein>
<sequence length="60" mass="6485">MSRQSWPEVGLTQKPGQPPRHLRPGAMPTILCPKIQGTAGQSLTKSGSSTSFLGMQARRH</sequence>
<dbReference type="Proteomes" id="UP000016936">
    <property type="component" value="Unassembled WGS sequence"/>
</dbReference>
<dbReference type="EMBL" id="KB445575">
    <property type="protein sequence ID" value="EMD92084.1"/>
    <property type="molecule type" value="Genomic_DNA"/>
</dbReference>
<reference evidence="2 3" key="1">
    <citation type="journal article" date="2012" name="PLoS Pathog.">
        <title>Diverse lifestyles and strategies of plant pathogenesis encoded in the genomes of eighteen Dothideomycetes fungi.</title>
        <authorList>
            <person name="Ohm R.A."/>
            <person name="Feau N."/>
            <person name="Henrissat B."/>
            <person name="Schoch C.L."/>
            <person name="Horwitz B.A."/>
            <person name="Barry K.W."/>
            <person name="Condon B.J."/>
            <person name="Copeland A.C."/>
            <person name="Dhillon B."/>
            <person name="Glaser F."/>
            <person name="Hesse C.N."/>
            <person name="Kosti I."/>
            <person name="LaButti K."/>
            <person name="Lindquist E.A."/>
            <person name="Lucas S."/>
            <person name="Salamov A.A."/>
            <person name="Bradshaw R.E."/>
            <person name="Ciuffetti L."/>
            <person name="Hamelin R.C."/>
            <person name="Kema G.H.J."/>
            <person name="Lawrence C."/>
            <person name="Scott J.A."/>
            <person name="Spatafora J.W."/>
            <person name="Turgeon B.G."/>
            <person name="de Wit P.J.G.M."/>
            <person name="Zhong S."/>
            <person name="Goodwin S.B."/>
            <person name="Grigoriev I.V."/>
        </authorList>
    </citation>
    <scope>NUCLEOTIDE SEQUENCE [LARGE SCALE GENOMIC DNA]</scope>
    <source>
        <strain evidence="3">C5 / ATCC 48332 / race O</strain>
    </source>
</reference>
<evidence type="ECO:0000313" key="2">
    <source>
        <dbReference type="EMBL" id="EMD92084.1"/>
    </source>
</evidence>
<evidence type="ECO:0000313" key="3">
    <source>
        <dbReference type="Proteomes" id="UP000016936"/>
    </source>
</evidence>
<accession>M2U0K7</accession>
<organism evidence="2 3">
    <name type="scientific">Cochliobolus heterostrophus (strain C5 / ATCC 48332 / race O)</name>
    <name type="common">Southern corn leaf blight fungus</name>
    <name type="synonym">Bipolaris maydis</name>
    <dbReference type="NCBI Taxonomy" id="701091"/>
    <lineage>
        <taxon>Eukaryota</taxon>
        <taxon>Fungi</taxon>
        <taxon>Dikarya</taxon>
        <taxon>Ascomycota</taxon>
        <taxon>Pezizomycotina</taxon>
        <taxon>Dothideomycetes</taxon>
        <taxon>Pleosporomycetidae</taxon>
        <taxon>Pleosporales</taxon>
        <taxon>Pleosporineae</taxon>
        <taxon>Pleosporaceae</taxon>
        <taxon>Bipolaris</taxon>
    </lineage>
</organism>
<name>M2U0K7_COCH5</name>
<reference evidence="3" key="2">
    <citation type="journal article" date="2013" name="PLoS Genet.">
        <title>Comparative genome structure, secondary metabolite, and effector coding capacity across Cochliobolus pathogens.</title>
        <authorList>
            <person name="Condon B.J."/>
            <person name="Leng Y."/>
            <person name="Wu D."/>
            <person name="Bushley K.E."/>
            <person name="Ohm R.A."/>
            <person name="Otillar R."/>
            <person name="Martin J."/>
            <person name="Schackwitz W."/>
            <person name="Grimwood J."/>
            <person name="MohdZainudin N."/>
            <person name="Xue C."/>
            <person name="Wang R."/>
            <person name="Manning V.A."/>
            <person name="Dhillon B."/>
            <person name="Tu Z.J."/>
            <person name="Steffenson B.J."/>
            <person name="Salamov A."/>
            <person name="Sun H."/>
            <person name="Lowry S."/>
            <person name="LaButti K."/>
            <person name="Han J."/>
            <person name="Copeland A."/>
            <person name="Lindquist E."/>
            <person name="Barry K."/>
            <person name="Schmutz J."/>
            <person name="Baker S.E."/>
            <person name="Ciuffetti L.M."/>
            <person name="Grigoriev I.V."/>
            <person name="Zhong S."/>
            <person name="Turgeon B.G."/>
        </authorList>
    </citation>
    <scope>NUCLEOTIDE SEQUENCE [LARGE SCALE GENOMIC DNA]</scope>
    <source>
        <strain evidence="3">C5 / ATCC 48332 / race O</strain>
    </source>
</reference>
<feature type="region of interest" description="Disordered" evidence="1">
    <location>
        <begin position="1"/>
        <end position="60"/>
    </location>
</feature>
<dbReference type="AlphaFoldDB" id="M2U0K7"/>
<feature type="compositionally biased region" description="Polar residues" evidence="1">
    <location>
        <begin position="38"/>
        <end position="53"/>
    </location>
</feature>
<dbReference type="HOGENOM" id="CLU_2941555_0_0_1"/>
<proteinExistence type="predicted"/>
<keyword evidence="3" id="KW-1185">Reference proteome</keyword>
<evidence type="ECO:0000256" key="1">
    <source>
        <dbReference type="SAM" id="MobiDB-lite"/>
    </source>
</evidence>